<keyword evidence="3" id="KW-1185">Reference proteome</keyword>
<name>A0ABU4MAV1_9ACTN</name>
<protein>
    <submittedName>
        <fullName evidence="2">Aldo/keto reductase</fullName>
    </submittedName>
</protein>
<dbReference type="Proteomes" id="UP001272987">
    <property type="component" value="Unassembled WGS sequence"/>
</dbReference>
<dbReference type="Gene3D" id="3.20.20.100">
    <property type="entry name" value="NADP-dependent oxidoreductase domain"/>
    <property type="match status" value="1"/>
</dbReference>
<dbReference type="Pfam" id="PF00248">
    <property type="entry name" value="Aldo_ket_red"/>
    <property type="match status" value="1"/>
</dbReference>
<feature type="domain" description="NADP-dependent oxidoreductase" evidence="1">
    <location>
        <begin position="39"/>
        <end position="345"/>
    </location>
</feature>
<gene>
    <name evidence="2" type="ORF">PV666_44850</name>
</gene>
<dbReference type="InterPro" id="IPR023210">
    <property type="entry name" value="NADP_OxRdtase_dom"/>
</dbReference>
<dbReference type="PANTHER" id="PTHR42686:SF1">
    <property type="entry name" value="GH17980P-RELATED"/>
    <property type="match status" value="1"/>
</dbReference>
<dbReference type="SUPFAM" id="SSF51430">
    <property type="entry name" value="NAD(P)-linked oxidoreductase"/>
    <property type="match status" value="1"/>
</dbReference>
<proteinExistence type="predicted"/>
<dbReference type="InterPro" id="IPR036812">
    <property type="entry name" value="NAD(P)_OxRdtase_dom_sf"/>
</dbReference>
<dbReference type="PANTHER" id="PTHR42686">
    <property type="entry name" value="GH17980P-RELATED"/>
    <property type="match status" value="1"/>
</dbReference>
<dbReference type="EMBL" id="JARAWP010000040">
    <property type="protein sequence ID" value="MDX3024947.1"/>
    <property type="molecule type" value="Genomic_DNA"/>
</dbReference>
<comment type="caution">
    <text evidence="2">The sequence shown here is derived from an EMBL/GenBank/DDBJ whole genome shotgun (WGS) entry which is preliminary data.</text>
</comment>
<evidence type="ECO:0000313" key="3">
    <source>
        <dbReference type="Proteomes" id="UP001272987"/>
    </source>
</evidence>
<evidence type="ECO:0000259" key="1">
    <source>
        <dbReference type="Pfam" id="PF00248"/>
    </source>
</evidence>
<organism evidence="2 3">
    <name type="scientific">Streptomyces acidiscabies</name>
    <dbReference type="NCBI Taxonomy" id="42234"/>
    <lineage>
        <taxon>Bacteria</taxon>
        <taxon>Bacillati</taxon>
        <taxon>Actinomycetota</taxon>
        <taxon>Actinomycetes</taxon>
        <taxon>Kitasatosporales</taxon>
        <taxon>Streptomycetaceae</taxon>
        <taxon>Streptomyces</taxon>
    </lineage>
</organism>
<dbReference type="InterPro" id="IPR020471">
    <property type="entry name" value="AKR"/>
</dbReference>
<dbReference type="RefSeq" id="WP_319167318.1">
    <property type="nucleotide sequence ID" value="NZ_JARAWP010000040.1"/>
</dbReference>
<evidence type="ECO:0000313" key="2">
    <source>
        <dbReference type="EMBL" id="MDX3024947.1"/>
    </source>
</evidence>
<accession>A0ABU4MAV1</accession>
<sequence>MTSSALPLRRLVSGQGEHPLGVGCRPIGGPALDHGADVGWAPVCDGSAVEALLRAHDEGATVYATSDIYGLGHSQRLLGRMLAQVRRQDVRITCTIGSFKGTGLSGYSTLSLHGQVEQTLENLGVESLDVLTLAHTDFGPDDRYLDEAREILQALRDHQDVKAIGMRAPHRLTADFTAVGAGAQCQDSTPRFMHLFQQFGPEVLSVSVNPLSTPLPPEGTAGTGAEDIFSFARRQGVATMVYKPLGQGLLTGKYGPQTLFHPGDVRCRIAPATVETIHRGLQPLRERFGAEPQTLARIALQHCLRRYPDSVVLTGVSDTHQVISNFQGLTTELSDEDFEFVEAAYASLRDRIRRCPTAQISGPLPPRQAVR</sequence>
<reference evidence="2 3" key="1">
    <citation type="journal article" date="2023" name="Microb. Genom.">
        <title>Mesoterricola silvestris gen. nov., sp. nov., Mesoterricola sediminis sp. nov., Geothrix oryzae sp. nov., Geothrix edaphica sp. nov., Geothrix rubra sp. nov., and Geothrix limicola sp. nov., six novel members of Acidobacteriota isolated from soils.</title>
        <authorList>
            <person name="Weisberg A.J."/>
            <person name="Pearce E."/>
            <person name="Kramer C.G."/>
            <person name="Chang J.H."/>
            <person name="Clarke C.R."/>
        </authorList>
    </citation>
    <scope>NUCLEOTIDE SEQUENCE [LARGE SCALE GENOMIC DNA]</scope>
    <source>
        <strain evidence="2 3">NB05-1H</strain>
    </source>
</reference>